<accession>A0A839HU83</accession>
<reference evidence="1 2" key="1">
    <citation type="submission" date="2020-08" db="EMBL/GenBank/DDBJ databases">
        <title>Aquariorum lacteus gen. nov., sp. nov., a new member of the family Comamonadaceae, isolated from freshwater aquarium.</title>
        <authorList>
            <person name="Chun S.-J."/>
        </authorList>
    </citation>
    <scope>NUCLEOTIDE SEQUENCE [LARGE SCALE GENOMIC DNA]</scope>
    <source>
        <strain evidence="1 2">SJAQ100</strain>
    </source>
</reference>
<dbReference type="AlphaFoldDB" id="A0A839HU83"/>
<keyword evidence="2" id="KW-1185">Reference proteome</keyword>
<protein>
    <recommendedName>
        <fullName evidence="3">SPOR domain-containing protein</fullName>
    </recommendedName>
</protein>
<proteinExistence type="predicted"/>
<dbReference type="EMBL" id="JACIVI010000006">
    <property type="protein sequence ID" value="MBB1163031.1"/>
    <property type="molecule type" value="Genomic_DNA"/>
</dbReference>
<sequence length="238" mass="23976">MLKPLLIALLAGNAGLALWGYVASARGPQLRLGDGTQAQSGTGSQWPERIVLVPVPASAVTPAPASLRAAAPAAPAAPVAPAAAEGGGSASGLVCLEAGPYGEGARATVDGRIAALGLPGLDSLRWVPRETAGWWVAMGPFAEPAQRAKQAELRKLGLAAEAQTQGGDRWLVLARASEAAAAERALQALKPRGVRTARVIEARGAAGWMLRLPQATAAQRQALGAARLPGPGFGACAG</sequence>
<gene>
    <name evidence="1" type="ORF">H4F90_13740</name>
</gene>
<dbReference type="RefSeq" id="WP_182665567.1">
    <property type="nucleotide sequence ID" value="NZ_JACIVI010000006.1"/>
</dbReference>
<evidence type="ECO:0000313" key="1">
    <source>
        <dbReference type="EMBL" id="MBB1163031.1"/>
    </source>
</evidence>
<organism evidence="1 2">
    <name type="scientific">Aquariibacter albus</name>
    <dbReference type="NCBI Taxonomy" id="2759899"/>
    <lineage>
        <taxon>Bacteria</taxon>
        <taxon>Pseudomonadati</taxon>
        <taxon>Pseudomonadota</taxon>
        <taxon>Betaproteobacteria</taxon>
        <taxon>Burkholderiales</taxon>
        <taxon>Sphaerotilaceae</taxon>
        <taxon>Aquariibacter</taxon>
    </lineage>
</organism>
<name>A0A839HU83_9BURK</name>
<dbReference type="Proteomes" id="UP000586093">
    <property type="component" value="Unassembled WGS sequence"/>
</dbReference>
<evidence type="ECO:0000313" key="2">
    <source>
        <dbReference type="Proteomes" id="UP000586093"/>
    </source>
</evidence>
<comment type="caution">
    <text evidence="1">The sequence shown here is derived from an EMBL/GenBank/DDBJ whole genome shotgun (WGS) entry which is preliminary data.</text>
</comment>
<evidence type="ECO:0008006" key="3">
    <source>
        <dbReference type="Google" id="ProtNLM"/>
    </source>
</evidence>